<dbReference type="CDD" id="cd02799">
    <property type="entry name" value="tRNA_bind_EMAP-II_like"/>
    <property type="match status" value="1"/>
</dbReference>
<keyword evidence="2 3" id="KW-0694">RNA-binding</keyword>
<evidence type="ECO:0000259" key="5">
    <source>
        <dbReference type="PROSITE" id="PS50886"/>
    </source>
</evidence>
<proteinExistence type="predicted"/>
<feature type="region of interest" description="Disordered" evidence="4">
    <location>
        <begin position="58"/>
        <end position="84"/>
    </location>
</feature>
<dbReference type="SUPFAM" id="SSF50249">
    <property type="entry name" value="Nucleic acid-binding proteins"/>
    <property type="match status" value="1"/>
</dbReference>
<sequence length="273" mass="29908">MTGEMSGQDVTKQLSLLSMASRDDGVVDKEAVGVVEFGERMTRLKAFLETIPENFREPVSKKKKKKEEEEEAKKNAAAEAANEGANAAASGVAMVEDPKDTYEGPPITALDIRVGRVLKVWNHEEADRLYCEEIDVGEEEPRQIASGLRPFMNPEDLEGKNVLVLCNLKTRKLMGFPSHGMVLCASNADHTEVKLVSPPPDAQIGERVTIPDFDFQGDDSKPFAENKLGKKKVLEKLAPFLITNKYGIPEFLGRPFMTSAGVCTTPLPDGTVS</sequence>
<feature type="domain" description="TRNA-binding" evidence="5">
    <location>
        <begin position="106"/>
        <end position="209"/>
    </location>
</feature>
<dbReference type="FunFam" id="2.40.50.140:FF:000225">
    <property type="entry name" value="tyrosine--tRNA ligase, cytoplasmic"/>
    <property type="match status" value="1"/>
</dbReference>
<dbReference type="InterPro" id="IPR051270">
    <property type="entry name" value="Tyrosine-tRNA_ligase_regulator"/>
</dbReference>
<protein>
    <recommendedName>
        <fullName evidence="5">tRNA-binding domain-containing protein</fullName>
    </recommendedName>
</protein>
<dbReference type="PANTHER" id="PTHR11586:SF33">
    <property type="entry name" value="AMINOACYL TRNA SYNTHASE COMPLEX-INTERACTING MULTIFUNCTIONAL PROTEIN 1"/>
    <property type="match status" value="1"/>
</dbReference>
<name>A0A7S1D785_CYCTE</name>
<dbReference type="GO" id="GO:0000049">
    <property type="term" value="F:tRNA binding"/>
    <property type="evidence" value="ECO:0007669"/>
    <property type="project" value="UniProtKB-UniRule"/>
</dbReference>
<dbReference type="Gene3D" id="2.40.50.140">
    <property type="entry name" value="Nucleic acid-binding proteins"/>
    <property type="match status" value="1"/>
</dbReference>
<accession>A0A7S1D785</accession>
<evidence type="ECO:0000256" key="2">
    <source>
        <dbReference type="ARBA" id="ARBA00022884"/>
    </source>
</evidence>
<dbReference type="InterPro" id="IPR002547">
    <property type="entry name" value="tRNA-bd_dom"/>
</dbReference>
<evidence type="ECO:0000313" key="6">
    <source>
        <dbReference type="EMBL" id="CAD8940345.1"/>
    </source>
</evidence>
<evidence type="ECO:0000256" key="1">
    <source>
        <dbReference type="ARBA" id="ARBA00022555"/>
    </source>
</evidence>
<dbReference type="InterPro" id="IPR012340">
    <property type="entry name" value="NA-bd_OB-fold"/>
</dbReference>
<dbReference type="PANTHER" id="PTHR11586">
    <property type="entry name" value="TRNA-AMINOACYLATION COFACTOR ARC1 FAMILY MEMBER"/>
    <property type="match status" value="1"/>
</dbReference>
<gene>
    <name evidence="6" type="ORF">CTEN0397_LOCUS11411</name>
</gene>
<organism evidence="6">
    <name type="scientific">Cyclophora tenuis</name>
    <name type="common">Marine diatom</name>
    <dbReference type="NCBI Taxonomy" id="216820"/>
    <lineage>
        <taxon>Eukaryota</taxon>
        <taxon>Sar</taxon>
        <taxon>Stramenopiles</taxon>
        <taxon>Ochrophyta</taxon>
        <taxon>Bacillariophyta</taxon>
        <taxon>Fragilariophyceae</taxon>
        <taxon>Fragilariophycidae</taxon>
        <taxon>Cyclophorales</taxon>
        <taxon>Cyclophoraceae</taxon>
        <taxon>Cyclophora</taxon>
    </lineage>
</organism>
<dbReference type="PROSITE" id="PS50886">
    <property type="entry name" value="TRBD"/>
    <property type="match status" value="1"/>
</dbReference>
<dbReference type="Pfam" id="PF01588">
    <property type="entry name" value="tRNA_bind"/>
    <property type="match status" value="1"/>
</dbReference>
<dbReference type="EMBL" id="HBFW01017800">
    <property type="protein sequence ID" value="CAD8940345.1"/>
    <property type="molecule type" value="Transcribed_RNA"/>
</dbReference>
<evidence type="ECO:0000256" key="4">
    <source>
        <dbReference type="SAM" id="MobiDB-lite"/>
    </source>
</evidence>
<evidence type="ECO:0000256" key="3">
    <source>
        <dbReference type="PROSITE-ProRule" id="PRU00209"/>
    </source>
</evidence>
<reference evidence="6" key="1">
    <citation type="submission" date="2021-01" db="EMBL/GenBank/DDBJ databases">
        <authorList>
            <person name="Corre E."/>
            <person name="Pelletier E."/>
            <person name="Niang G."/>
            <person name="Scheremetjew M."/>
            <person name="Finn R."/>
            <person name="Kale V."/>
            <person name="Holt S."/>
            <person name="Cochrane G."/>
            <person name="Meng A."/>
            <person name="Brown T."/>
            <person name="Cohen L."/>
        </authorList>
    </citation>
    <scope>NUCLEOTIDE SEQUENCE</scope>
    <source>
        <strain evidence="6">ECT3854</strain>
    </source>
</reference>
<dbReference type="AlphaFoldDB" id="A0A7S1D785"/>
<keyword evidence="1 3" id="KW-0820">tRNA-binding</keyword>